<dbReference type="Gene3D" id="3.40.140.10">
    <property type="entry name" value="Cytidine Deaminase, domain 2"/>
    <property type="match status" value="1"/>
</dbReference>
<evidence type="ECO:0000259" key="13">
    <source>
        <dbReference type="PROSITE" id="PS51747"/>
    </source>
</evidence>
<dbReference type="PANTHER" id="PTHR38011:SF7">
    <property type="entry name" value="2,5-DIAMINO-6-RIBOSYLAMINO-4(3H)-PYRIMIDINONE 5'-PHOSPHATE REDUCTASE"/>
    <property type="match status" value="1"/>
</dbReference>
<reference evidence="15" key="1">
    <citation type="journal article" date="2019" name="Int. J. Syst. Evol. Microbiol.">
        <title>The Global Catalogue of Microorganisms (GCM) 10K type strain sequencing project: providing services to taxonomists for standard genome sequencing and annotation.</title>
        <authorList>
            <consortium name="The Broad Institute Genomics Platform"/>
            <consortium name="The Broad Institute Genome Sequencing Center for Infectious Disease"/>
            <person name="Wu L."/>
            <person name="Ma J."/>
        </authorList>
    </citation>
    <scope>NUCLEOTIDE SEQUENCE [LARGE SCALE GENOMIC DNA]</scope>
    <source>
        <strain evidence="15">CECT 8531</strain>
    </source>
</reference>
<proteinExistence type="inferred from homology"/>
<dbReference type="InterPro" id="IPR004794">
    <property type="entry name" value="Eubact_RibD"/>
</dbReference>
<dbReference type="EC" id="1.1.1.193" evidence="7"/>
<dbReference type="PROSITE" id="PS51747">
    <property type="entry name" value="CYT_DCMP_DEAMINASES_2"/>
    <property type="match status" value="1"/>
</dbReference>
<evidence type="ECO:0000256" key="3">
    <source>
        <dbReference type="ARBA" id="ARBA00004910"/>
    </source>
</evidence>
<evidence type="ECO:0000313" key="14">
    <source>
        <dbReference type="EMBL" id="MFC4293262.1"/>
    </source>
</evidence>
<sequence length="318" mass="33104">MAAAIAYAERTAGQTGQSPAVGCVIVKHGKVIGRGHTQPGGRPHAEAAALGMAGEAAAGADIYVTLEPCAHDSERGPACAATVTAARPARVIIACEDPDPRTAGKGIAMLKAAGIEVQCGLMETAARASMAGFFARQTLARPFVTVKLATSLDGRIALPNGESKWITSAAARAHCHLQRARHDMILVGAGTVRADNPALTVRLPGLESRSPARVMLGSGGAPEGWQALASPTDIGELPGNMLFVEGGAETAASFIRADLADRLLLYRAPIILGAGKACLGDIGLHDLMTAHDRWRLVDTRMLAKDRTEIYERAIAPDQ</sequence>
<comment type="pathway">
    <text evidence="2">Cofactor biosynthesis; riboflavin biosynthesis; 5-amino-6-(D-ribitylamino)uracil from GTP: step 2/4.</text>
</comment>
<dbReference type="InterPro" id="IPR002734">
    <property type="entry name" value="RibDG_C"/>
</dbReference>
<keyword evidence="12" id="KW-0511">Multifunctional enzyme</keyword>
<dbReference type="PIRSF" id="PIRSF006769">
    <property type="entry name" value="RibD"/>
    <property type="match status" value="1"/>
</dbReference>
<comment type="caution">
    <text evidence="14">The sequence shown here is derived from an EMBL/GenBank/DDBJ whole genome shotgun (WGS) entry which is preliminary data.</text>
</comment>
<dbReference type="InterPro" id="IPR002125">
    <property type="entry name" value="CMP_dCMP_dom"/>
</dbReference>
<dbReference type="Gene3D" id="3.40.430.10">
    <property type="entry name" value="Dihydrofolate Reductase, subunit A"/>
    <property type="match status" value="2"/>
</dbReference>
<dbReference type="NCBIfam" id="TIGR00326">
    <property type="entry name" value="eubact_ribD"/>
    <property type="match status" value="1"/>
</dbReference>
<protein>
    <recommendedName>
        <fullName evidence="8">Riboflavin biosynthesis protein RibD</fullName>
        <ecNumber evidence="7">1.1.1.193</ecNumber>
        <ecNumber evidence="6">3.5.4.26</ecNumber>
    </recommendedName>
</protein>
<evidence type="ECO:0000313" key="15">
    <source>
        <dbReference type="Proteomes" id="UP001595887"/>
    </source>
</evidence>
<keyword evidence="11 14" id="KW-0560">Oxidoreductase</keyword>
<keyword evidence="10" id="KW-0521">NADP</keyword>
<name>A0ABV8RIR6_9SPHN</name>
<gene>
    <name evidence="14" type="primary">ribD</name>
    <name evidence="14" type="ORF">ACFOWX_12630</name>
</gene>
<evidence type="ECO:0000256" key="11">
    <source>
        <dbReference type="ARBA" id="ARBA00023002"/>
    </source>
</evidence>
<dbReference type="SUPFAM" id="SSF53597">
    <property type="entry name" value="Dihydrofolate reductase-like"/>
    <property type="match status" value="1"/>
</dbReference>
<evidence type="ECO:0000256" key="4">
    <source>
        <dbReference type="ARBA" id="ARBA00005259"/>
    </source>
</evidence>
<organism evidence="14 15">
    <name type="scientific">Sphingorhabdus arenilitoris</name>
    <dbReference type="NCBI Taxonomy" id="1490041"/>
    <lineage>
        <taxon>Bacteria</taxon>
        <taxon>Pseudomonadati</taxon>
        <taxon>Pseudomonadota</taxon>
        <taxon>Alphaproteobacteria</taxon>
        <taxon>Sphingomonadales</taxon>
        <taxon>Sphingomonadaceae</taxon>
        <taxon>Sphingorhabdus</taxon>
    </lineage>
</organism>
<keyword evidence="9" id="KW-0686">Riboflavin biosynthesis</keyword>
<evidence type="ECO:0000256" key="6">
    <source>
        <dbReference type="ARBA" id="ARBA00012766"/>
    </source>
</evidence>
<dbReference type="SUPFAM" id="SSF53927">
    <property type="entry name" value="Cytidine deaminase-like"/>
    <property type="match status" value="1"/>
</dbReference>
<dbReference type="RefSeq" id="WP_381424655.1">
    <property type="nucleotide sequence ID" value="NZ_JBHSDH010000013.1"/>
</dbReference>
<evidence type="ECO:0000256" key="2">
    <source>
        <dbReference type="ARBA" id="ARBA00004882"/>
    </source>
</evidence>
<evidence type="ECO:0000256" key="5">
    <source>
        <dbReference type="ARBA" id="ARBA00007417"/>
    </source>
</evidence>
<comment type="similarity">
    <text evidence="5">In the C-terminal section; belongs to the HTP reductase family.</text>
</comment>
<evidence type="ECO:0000256" key="12">
    <source>
        <dbReference type="ARBA" id="ARBA00023268"/>
    </source>
</evidence>
<accession>A0ABV8RIR6</accession>
<keyword evidence="15" id="KW-1185">Reference proteome</keyword>
<comment type="pathway">
    <text evidence="3">Cofactor biosynthesis; riboflavin biosynthesis; 5-amino-6-(D-ribitylamino)uracil from GTP: step 3/4.</text>
</comment>
<feature type="domain" description="CMP/dCMP-type deaminase" evidence="13">
    <location>
        <begin position="1"/>
        <end position="118"/>
    </location>
</feature>
<dbReference type="GO" id="GO:0008703">
    <property type="term" value="F:5-amino-6-(5-phosphoribosylamino)uracil reductase activity"/>
    <property type="evidence" value="ECO:0007669"/>
    <property type="project" value="UniProtKB-EC"/>
</dbReference>
<dbReference type="InterPro" id="IPR024072">
    <property type="entry name" value="DHFR-like_dom_sf"/>
</dbReference>
<dbReference type="Proteomes" id="UP001595887">
    <property type="component" value="Unassembled WGS sequence"/>
</dbReference>
<keyword evidence="14" id="KW-0378">Hydrolase</keyword>
<evidence type="ECO:0000256" key="7">
    <source>
        <dbReference type="ARBA" id="ARBA00013173"/>
    </source>
</evidence>
<dbReference type="EMBL" id="JBHSDH010000013">
    <property type="protein sequence ID" value="MFC4293262.1"/>
    <property type="molecule type" value="Genomic_DNA"/>
</dbReference>
<evidence type="ECO:0000256" key="10">
    <source>
        <dbReference type="ARBA" id="ARBA00022857"/>
    </source>
</evidence>
<dbReference type="Pfam" id="PF01872">
    <property type="entry name" value="RibD_C"/>
    <property type="match status" value="2"/>
</dbReference>
<dbReference type="EC" id="3.5.4.26" evidence="6"/>
<evidence type="ECO:0000256" key="9">
    <source>
        <dbReference type="ARBA" id="ARBA00022619"/>
    </source>
</evidence>
<evidence type="ECO:0000256" key="1">
    <source>
        <dbReference type="ARBA" id="ARBA00002151"/>
    </source>
</evidence>
<comment type="similarity">
    <text evidence="4">In the N-terminal section; belongs to the cytidine and deoxycytidylate deaminase family.</text>
</comment>
<dbReference type="InterPro" id="IPR050765">
    <property type="entry name" value="Riboflavin_Biosynth_HTPR"/>
</dbReference>
<dbReference type="PANTHER" id="PTHR38011">
    <property type="entry name" value="DIHYDROFOLATE REDUCTASE FAMILY PROTEIN (AFU_ORTHOLOGUE AFUA_8G06820)"/>
    <property type="match status" value="1"/>
</dbReference>
<dbReference type="GO" id="GO:0008835">
    <property type="term" value="F:diaminohydroxyphosphoribosylaminopyrimidine deaminase activity"/>
    <property type="evidence" value="ECO:0007669"/>
    <property type="project" value="UniProtKB-EC"/>
</dbReference>
<comment type="function">
    <text evidence="1">Converts 2,5-diamino-6-(ribosylamino)-4(3h)-pyrimidinone 5'-phosphate into 5-amino-6-(ribosylamino)-2,4(1h,3h)-pyrimidinedione 5'-phosphate.</text>
</comment>
<dbReference type="Pfam" id="PF00383">
    <property type="entry name" value="dCMP_cyt_deam_1"/>
    <property type="match status" value="1"/>
</dbReference>
<dbReference type="InterPro" id="IPR016193">
    <property type="entry name" value="Cytidine_deaminase-like"/>
</dbReference>
<evidence type="ECO:0000256" key="8">
    <source>
        <dbReference type="ARBA" id="ARBA00019930"/>
    </source>
</evidence>